<feature type="compositionally biased region" description="Polar residues" evidence="2">
    <location>
        <begin position="85"/>
        <end position="94"/>
    </location>
</feature>
<dbReference type="SUPFAM" id="SSF57701">
    <property type="entry name" value="Zn2/Cys6 DNA-binding domain"/>
    <property type="match status" value="1"/>
</dbReference>
<dbReference type="EMBL" id="ONZP01000096">
    <property type="protein sequence ID" value="SPJ73549.1"/>
    <property type="molecule type" value="Genomic_DNA"/>
</dbReference>
<dbReference type="PROSITE" id="PS00463">
    <property type="entry name" value="ZN2_CY6_FUNGAL_1"/>
    <property type="match status" value="1"/>
</dbReference>
<evidence type="ECO:0000256" key="1">
    <source>
        <dbReference type="ARBA" id="ARBA00023242"/>
    </source>
</evidence>
<evidence type="ECO:0000256" key="2">
    <source>
        <dbReference type="SAM" id="MobiDB-lite"/>
    </source>
</evidence>
<keyword evidence="5" id="KW-1185">Reference proteome</keyword>
<accession>A0AAE8M3Q2</accession>
<dbReference type="Proteomes" id="UP001187734">
    <property type="component" value="Unassembled WGS sequence"/>
</dbReference>
<gene>
    <name evidence="4" type="ORF">FTOL_03279</name>
</gene>
<keyword evidence="1" id="KW-0539">Nucleus</keyword>
<reference evidence="4" key="1">
    <citation type="submission" date="2018-03" db="EMBL/GenBank/DDBJ databases">
        <authorList>
            <person name="Guldener U."/>
        </authorList>
    </citation>
    <scope>NUCLEOTIDE SEQUENCE</scope>
</reference>
<dbReference type="Gene3D" id="4.10.240.10">
    <property type="entry name" value="Zn(2)-C6 fungal-type DNA-binding domain"/>
    <property type="match status" value="1"/>
</dbReference>
<feature type="domain" description="Zn(2)-C6 fungal-type" evidence="3">
    <location>
        <begin position="7"/>
        <end position="41"/>
    </location>
</feature>
<feature type="compositionally biased region" description="Low complexity" evidence="2">
    <location>
        <begin position="52"/>
        <end position="71"/>
    </location>
</feature>
<dbReference type="CDD" id="cd00067">
    <property type="entry name" value="GAL4"/>
    <property type="match status" value="1"/>
</dbReference>
<feature type="region of interest" description="Disordered" evidence="2">
    <location>
        <begin position="43"/>
        <end position="98"/>
    </location>
</feature>
<sequence length="422" mass="46383">MIKRRSACERCRNQKLKCIREHESSTDSCLRCSQTQEECIVSLRKTPGRPPGRGNSSSRRSPTNNTPTQTPTPTPTLVLDDSDPISATRNGSFTSSSEDALESLLDMNIDWGDMNMFSSAGPLDGTGNGSGNGNERIPEFLSSLFNYSETTRVDPPPPCTSWSASASGDSAAPTGLFPYQIPNQNCDPGIQLSGLQQNLSKHLIQLRSLSWDITCVLKLESASYSFQSAEPWNRAFNPLVATFDIISEFEHVLATLRSATNRRERPEVSTHPREMNMSYSLTAISCYLQLVCIYDNIFSYVLDQASSNPAVKSFILDSTPGIYLSGFVIPSPKNVLGRSFVQLMQLKISPIETALGLPDDCRISKEPSTDHRSDRPLLQSGKEGHALLAVLKDHNVEGENSTNTMGVLESVRGKIRDIERLG</sequence>
<dbReference type="InterPro" id="IPR001138">
    <property type="entry name" value="Zn2Cys6_DnaBD"/>
</dbReference>
<evidence type="ECO:0000313" key="4">
    <source>
        <dbReference type="EMBL" id="SPJ73549.1"/>
    </source>
</evidence>
<dbReference type="AlphaFoldDB" id="A0AAE8M3Q2"/>
<evidence type="ECO:0000259" key="3">
    <source>
        <dbReference type="PROSITE" id="PS50048"/>
    </source>
</evidence>
<dbReference type="PROSITE" id="PS50048">
    <property type="entry name" value="ZN2_CY6_FUNGAL_2"/>
    <property type="match status" value="1"/>
</dbReference>
<protein>
    <recommendedName>
        <fullName evidence="3">Zn(2)-C6 fungal-type domain-containing protein</fullName>
    </recommendedName>
</protein>
<proteinExistence type="predicted"/>
<comment type="caution">
    <text evidence="4">The sequence shown here is derived from an EMBL/GenBank/DDBJ whole genome shotgun (WGS) entry which is preliminary data.</text>
</comment>
<dbReference type="GO" id="GO:0000981">
    <property type="term" value="F:DNA-binding transcription factor activity, RNA polymerase II-specific"/>
    <property type="evidence" value="ECO:0007669"/>
    <property type="project" value="InterPro"/>
</dbReference>
<dbReference type="GO" id="GO:0008270">
    <property type="term" value="F:zinc ion binding"/>
    <property type="evidence" value="ECO:0007669"/>
    <property type="project" value="InterPro"/>
</dbReference>
<name>A0AAE8M3Q2_9HYPO</name>
<dbReference type="SMART" id="SM00066">
    <property type="entry name" value="GAL4"/>
    <property type="match status" value="1"/>
</dbReference>
<dbReference type="InterPro" id="IPR036864">
    <property type="entry name" value="Zn2-C6_fun-type_DNA-bd_sf"/>
</dbReference>
<organism evidence="4 5">
    <name type="scientific">Fusarium torulosum</name>
    <dbReference type="NCBI Taxonomy" id="33205"/>
    <lineage>
        <taxon>Eukaryota</taxon>
        <taxon>Fungi</taxon>
        <taxon>Dikarya</taxon>
        <taxon>Ascomycota</taxon>
        <taxon>Pezizomycotina</taxon>
        <taxon>Sordariomycetes</taxon>
        <taxon>Hypocreomycetidae</taxon>
        <taxon>Hypocreales</taxon>
        <taxon>Nectriaceae</taxon>
        <taxon>Fusarium</taxon>
    </lineage>
</organism>
<evidence type="ECO:0000313" key="5">
    <source>
        <dbReference type="Proteomes" id="UP001187734"/>
    </source>
</evidence>